<proteinExistence type="predicted"/>
<dbReference type="InterPro" id="IPR012312">
    <property type="entry name" value="Hemerythrin-like"/>
</dbReference>
<dbReference type="Proteomes" id="UP001595974">
    <property type="component" value="Unassembled WGS sequence"/>
</dbReference>
<comment type="caution">
    <text evidence="2">The sequence shown here is derived from an EMBL/GenBank/DDBJ whole genome shotgun (WGS) entry which is preliminary data.</text>
</comment>
<gene>
    <name evidence="2" type="ORF">ACFPTN_12645</name>
</gene>
<evidence type="ECO:0000313" key="3">
    <source>
        <dbReference type="Proteomes" id="UP001595974"/>
    </source>
</evidence>
<sequence>MNKSLNIIHGEHRAIAAMMHGLRQIVAGIEAGRMKPDFVLFRAMIEYIDKVPEKVHHPKEDEYLFARLRQRCAEALPAIEALEAEHRLGDARIRALEAAMLQYERAGEAGFAAFKAAVDEYVEAEWKHMNKEEHEVFPLAEKHLTGEDWAAIDAAFLSNENPWKGAAGEYEQLFSKIVNIAPAPVGLGPG</sequence>
<dbReference type="EMBL" id="JBHSOG010000049">
    <property type="protein sequence ID" value="MFC5770223.1"/>
    <property type="molecule type" value="Genomic_DNA"/>
</dbReference>
<dbReference type="PANTHER" id="PTHR39966">
    <property type="entry name" value="BLL2471 PROTEIN-RELATED"/>
    <property type="match status" value="1"/>
</dbReference>
<feature type="domain" description="Hemerythrin-like" evidence="1">
    <location>
        <begin position="5"/>
        <end position="140"/>
    </location>
</feature>
<evidence type="ECO:0000259" key="1">
    <source>
        <dbReference type="Pfam" id="PF01814"/>
    </source>
</evidence>
<name>A0ABW1AT39_9RHOO</name>
<evidence type="ECO:0000313" key="2">
    <source>
        <dbReference type="EMBL" id="MFC5770223.1"/>
    </source>
</evidence>
<dbReference type="Pfam" id="PF01814">
    <property type="entry name" value="Hemerythrin"/>
    <property type="match status" value="1"/>
</dbReference>
<protein>
    <submittedName>
        <fullName evidence="2">Hemerythrin domain-containing protein</fullName>
    </submittedName>
</protein>
<organism evidence="2 3">
    <name type="scientific">Thauera sinica</name>
    <dbReference type="NCBI Taxonomy" id="2665146"/>
    <lineage>
        <taxon>Bacteria</taxon>
        <taxon>Pseudomonadati</taxon>
        <taxon>Pseudomonadota</taxon>
        <taxon>Betaproteobacteria</taxon>
        <taxon>Rhodocyclales</taxon>
        <taxon>Zoogloeaceae</taxon>
        <taxon>Thauera</taxon>
    </lineage>
</organism>
<reference evidence="3" key="1">
    <citation type="journal article" date="2019" name="Int. J. Syst. Evol. Microbiol.">
        <title>The Global Catalogue of Microorganisms (GCM) 10K type strain sequencing project: providing services to taxonomists for standard genome sequencing and annotation.</title>
        <authorList>
            <consortium name="The Broad Institute Genomics Platform"/>
            <consortium name="The Broad Institute Genome Sequencing Center for Infectious Disease"/>
            <person name="Wu L."/>
            <person name="Ma J."/>
        </authorList>
    </citation>
    <scope>NUCLEOTIDE SEQUENCE [LARGE SCALE GENOMIC DNA]</scope>
    <source>
        <strain evidence="3">SHR3</strain>
    </source>
</reference>
<dbReference type="RefSeq" id="WP_096450149.1">
    <property type="nucleotide sequence ID" value="NZ_JBHSOG010000049.1"/>
</dbReference>
<dbReference type="PANTHER" id="PTHR39966:SF1">
    <property type="entry name" value="HEMERYTHRIN-LIKE DOMAIN-CONTAINING PROTEIN"/>
    <property type="match status" value="1"/>
</dbReference>
<keyword evidence="3" id="KW-1185">Reference proteome</keyword>
<dbReference type="Gene3D" id="1.20.120.520">
    <property type="entry name" value="nmb1532 protein domain like"/>
    <property type="match status" value="1"/>
</dbReference>
<accession>A0ABW1AT39</accession>
<dbReference type="CDD" id="cd12108">
    <property type="entry name" value="Hr-like"/>
    <property type="match status" value="1"/>
</dbReference>